<reference evidence="15 16" key="1">
    <citation type="submission" date="2022-02" db="EMBL/GenBank/DDBJ databases">
        <title>The genome sequence of Shewanella sp. 3B26.</title>
        <authorList>
            <person name="Du J."/>
        </authorList>
    </citation>
    <scope>NUCLEOTIDE SEQUENCE [LARGE SCALE GENOMIC DNA]</scope>
    <source>
        <strain evidence="15 16">3B26</strain>
    </source>
</reference>
<keyword evidence="8 13" id="KW-0732">Signal</keyword>
<keyword evidence="9" id="KW-0574">Periplasm</keyword>
<comment type="caution">
    <text evidence="15">The sequence shown here is derived from an EMBL/GenBank/DDBJ whole genome shotgun (WGS) entry which is preliminary data.</text>
</comment>
<dbReference type="PANTHER" id="PTHR42951:SF4">
    <property type="entry name" value="ACYL-COENZYME A THIOESTERASE MBLAC2"/>
    <property type="match status" value="1"/>
</dbReference>
<feature type="signal peptide" evidence="13">
    <location>
        <begin position="1"/>
        <end position="20"/>
    </location>
</feature>
<sequence length="243" mass="26248">MFFRSAVGAIAVLVSPQAFFAASATALEITPLSENLYLHQSEKTIEGWGKVSANGLILVDGKEAFVVDTPWSDADAETMLEWANAQGLIIKGVLATHWHEDRAGSFGVYEKAGIPTLSSEATQAMLQQHQKTLATQTFSGDEIQYFGNKVEVFYPGSGHANDNLVVYLPDEKLLFGGCLVREASTQSMGFYGDGSLQAWPESMSRVIAKFPEVNTVVPGHGALGDKRLLEHTKVLAEAALKAQ</sequence>
<dbReference type="Pfam" id="PF00753">
    <property type="entry name" value="Lactamase_B"/>
    <property type="match status" value="1"/>
</dbReference>
<proteinExistence type="inferred from homology"/>
<dbReference type="NCBIfam" id="NF012229">
    <property type="entry name" value="bla_class_B_core"/>
    <property type="match status" value="1"/>
</dbReference>
<evidence type="ECO:0000256" key="5">
    <source>
        <dbReference type="ARBA" id="ARBA00011245"/>
    </source>
</evidence>
<dbReference type="SUPFAM" id="SSF56281">
    <property type="entry name" value="Metallo-hydrolase/oxidoreductase"/>
    <property type="match status" value="1"/>
</dbReference>
<dbReference type="InterPro" id="IPR058199">
    <property type="entry name" value="BlaB//VIM/IMP-1"/>
</dbReference>
<evidence type="ECO:0000313" key="16">
    <source>
        <dbReference type="Proteomes" id="UP001297581"/>
    </source>
</evidence>
<dbReference type="Gene3D" id="3.60.15.10">
    <property type="entry name" value="Ribonuclease Z/Hydroxyacylglutathione hydrolase-like"/>
    <property type="match status" value="1"/>
</dbReference>
<dbReference type="InterPro" id="IPR036866">
    <property type="entry name" value="RibonucZ/Hydroxyglut_hydro"/>
</dbReference>
<evidence type="ECO:0000256" key="3">
    <source>
        <dbReference type="ARBA" id="ARBA00004418"/>
    </source>
</evidence>
<evidence type="ECO:0000256" key="6">
    <source>
        <dbReference type="ARBA" id="ARBA00012865"/>
    </source>
</evidence>
<dbReference type="GO" id="GO:0008800">
    <property type="term" value="F:beta-lactamase activity"/>
    <property type="evidence" value="ECO:0007669"/>
    <property type="project" value="UniProtKB-EC"/>
</dbReference>
<comment type="catalytic activity">
    <reaction evidence="1">
        <text>a beta-lactam + H2O = a substituted beta-amino acid</text>
        <dbReference type="Rhea" id="RHEA:20401"/>
        <dbReference type="ChEBI" id="CHEBI:15377"/>
        <dbReference type="ChEBI" id="CHEBI:35627"/>
        <dbReference type="ChEBI" id="CHEBI:140347"/>
        <dbReference type="EC" id="3.5.2.6"/>
    </reaction>
</comment>
<keyword evidence="7" id="KW-0479">Metal-binding</keyword>
<evidence type="ECO:0000256" key="11">
    <source>
        <dbReference type="ARBA" id="ARBA00022833"/>
    </source>
</evidence>
<comment type="cofactor">
    <cofactor evidence="2">
        <name>Zn(2+)</name>
        <dbReference type="ChEBI" id="CHEBI:29105"/>
    </cofactor>
</comment>
<dbReference type="AlphaFoldDB" id="A0AAJ1BF33"/>
<dbReference type="InterPro" id="IPR050855">
    <property type="entry name" value="NDM-1-like"/>
</dbReference>
<dbReference type="GO" id="GO:0017001">
    <property type="term" value="P:antibiotic catabolic process"/>
    <property type="evidence" value="ECO:0007669"/>
    <property type="project" value="UniProtKB-ARBA"/>
</dbReference>
<keyword evidence="16" id="KW-1185">Reference proteome</keyword>
<evidence type="ECO:0000256" key="10">
    <source>
        <dbReference type="ARBA" id="ARBA00022801"/>
    </source>
</evidence>
<dbReference type="EMBL" id="JAKUDL010000001">
    <property type="protein sequence ID" value="MCH4293590.1"/>
    <property type="molecule type" value="Genomic_DNA"/>
</dbReference>
<dbReference type="RefSeq" id="WP_240590087.1">
    <property type="nucleotide sequence ID" value="NZ_JAKUDL010000001.1"/>
</dbReference>
<dbReference type="Proteomes" id="UP001297581">
    <property type="component" value="Unassembled WGS sequence"/>
</dbReference>
<evidence type="ECO:0000256" key="13">
    <source>
        <dbReference type="SAM" id="SignalP"/>
    </source>
</evidence>
<comment type="similarity">
    <text evidence="4">Belongs to the metallo-beta-lactamase superfamily. Class-B beta-lactamase family.</text>
</comment>
<evidence type="ECO:0000256" key="9">
    <source>
        <dbReference type="ARBA" id="ARBA00022764"/>
    </source>
</evidence>
<evidence type="ECO:0000256" key="1">
    <source>
        <dbReference type="ARBA" id="ARBA00001526"/>
    </source>
</evidence>
<evidence type="ECO:0000256" key="4">
    <source>
        <dbReference type="ARBA" id="ARBA00005250"/>
    </source>
</evidence>
<keyword evidence="11" id="KW-0862">Zinc</keyword>
<evidence type="ECO:0000256" key="8">
    <source>
        <dbReference type="ARBA" id="ARBA00022729"/>
    </source>
</evidence>
<feature type="domain" description="Metallo-beta-lactamase" evidence="14">
    <location>
        <begin position="52"/>
        <end position="220"/>
    </location>
</feature>
<protein>
    <recommendedName>
        <fullName evidence="6">beta-lactamase</fullName>
        <ecNumber evidence="6">3.5.2.6</ecNumber>
    </recommendedName>
</protein>
<evidence type="ECO:0000256" key="2">
    <source>
        <dbReference type="ARBA" id="ARBA00001947"/>
    </source>
</evidence>
<evidence type="ECO:0000259" key="14">
    <source>
        <dbReference type="SMART" id="SM00849"/>
    </source>
</evidence>
<evidence type="ECO:0000313" key="15">
    <source>
        <dbReference type="EMBL" id="MCH4293590.1"/>
    </source>
</evidence>
<dbReference type="InterPro" id="IPR001279">
    <property type="entry name" value="Metallo-B-lactamas"/>
</dbReference>
<keyword evidence="10 15" id="KW-0378">Hydrolase</keyword>
<gene>
    <name evidence="15" type="primary">bla</name>
    <name evidence="15" type="ORF">MJ923_04635</name>
</gene>
<comment type="subunit">
    <text evidence="5">Monomer.</text>
</comment>
<name>A0AAJ1BF33_9GAMM</name>
<dbReference type="SMART" id="SM00849">
    <property type="entry name" value="Lactamase_B"/>
    <property type="match status" value="1"/>
</dbReference>
<organism evidence="15 16">
    <name type="scientific">Shewanella zhuhaiensis</name>
    <dbReference type="NCBI Taxonomy" id="2919576"/>
    <lineage>
        <taxon>Bacteria</taxon>
        <taxon>Pseudomonadati</taxon>
        <taxon>Pseudomonadota</taxon>
        <taxon>Gammaproteobacteria</taxon>
        <taxon>Alteromonadales</taxon>
        <taxon>Shewanellaceae</taxon>
        <taxon>Shewanella</taxon>
    </lineage>
</organism>
<feature type="chain" id="PRO_5042506747" description="beta-lactamase" evidence="13">
    <location>
        <begin position="21"/>
        <end position="243"/>
    </location>
</feature>
<comment type="subcellular location">
    <subcellularLocation>
        <location evidence="3">Periplasm</location>
    </subcellularLocation>
</comment>
<accession>A0AAJ1BF33</accession>
<dbReference type="NCBIfam" id="NF033088">
    <property type="entry name" value="bla_subclass_B1"/>
    <property type="match status" value="1"/>
</dbReference>
<dbReference type="EC" id="3.5.2.6" evidence="6"/>
<dbReference type="PANTHER" id="PTHR42951">
    <property type="entry name" value="METALLO-BETA-LACTAMASE DOMAIN-CONTAINING"/>
    <property type="match status" value="1"/>
</dbReference>
<evidence type="ECO:0000256" key="7">
    <source>
        <dbReference type="ARBA" id="ARBA00022723"/>
    </source>
</evidence>
<evidence type="ECO:0000256" key="12">
    <source>
        <dbReference type="ARBA" id="ARBA00023251"/>
    </source>
</evidence>
<keyword evidence="12" id="KW-0046">Antibiotic resistance</keyword>